<dbReference type="InterPro" id="IPR006829">
    <property type="entry name" value="LXG_dom"/>
</dbReference>
<proteinExistence type="inferred from homology"/>
<reference evidence="3" key="1">
    <citation type="submission" date="2023-08" db="EMBL/GenBank/DDBJ databases">
        <title>Genomic characterization of piscicolin 126 produced by Carnobacterium maltaromaticum CM22 strain isolated from salmon (Salmo salar).</title>
        <authorList>
            <person name="Gonzalez-Gragera E."/>
            <person name="Garcia-Lopez J.D."/>
            <person name="Teso-Perez C."/>
            <person name="Gimenez-Hernandez I."/>
            <person name="Peralta-Sanchez J.M."/>
            <person name="Valdivia E."/>
            <person name="Montalban-Lopez M."/>
            <person name="Martin-Platero A.M."/>
            <person name="Banos A."/>
            <person name="Martinez-Bueno M."/>
        </authorList>
    </citation>
    <scope>NUCLEOTIDE SEQUENCE</scope>
    <source>
        <strain evidence="3">CM22</strain>
    </source>
</reference>
<dbReference type="PROSITE" id="PS51756">
    <property type="entry name" value="LXG"/>
    <property type="match status" value="1"/>
</dbReference>
<comment type="similarity">
    <text evidence="1">In the N-terminal section; belongs to the LXG family.</text>
</comment>
<dbReference type="AlphaFoldDB" id="A0AAW9JSK8"/>
<evidence type="ECO:0000313" key="4">
    <source>
        <dbReference type="Proteomes" id="UP001290462"/>
    </source>
</evidence>
<accession>A0AAW9JSK8</accession>
<dbReference type="InterPro" id="IPR051768">
    <property type="entry name" value="Bact_secretion_toxin"/>
</dbReference>
<evidence type="ECO:0000256" key="1">
    <source>
        <dbReference type="ARBA" id="ARBA00034117"/>
    </source>
</evidence>
<name>A0AAW9JSK8_CARML</name>
<comment type="caution">
    <text evidence="3">The sequence shown here is derived from an EMBL/GenBank/DDBJ whole genome shotgun (WGS) entry which is preliminary data.</text>
</comment>
<gene>
    <name evidence="3" type="ORF">RAK27_02650</name>
</gene>
<feature type="domain" description="LXG" evidence="2">
    <location>
        <begin position="1"/>
        <end position="215"/>
    </location>
</feature>
<dbReference type="Proteomes" id="UP001290462">
    <property type="component" value="Unassembled WGS sequence"/>
</dbReference>
<evidence type="ECO:0000313" key="3">
    <source>
        <dbReference type="EMBL" id="MDZ5757549.1"/>
    </source>
</evidence>
<organism evidence="3 4">
    <name type="scientific">Carnobacterium maltaromaticum</name>
    <name type="common">Carnobacterium piscicola</name>
    <dbReference type="NCBI Taxonomy" id="2751"/>
    <lineage>
        <taxon>Bacteria</taxon>
        <taxon>Bacillati</taxon>
        <taxon>Bacillota</taxon>
        <taxon>Bacilli</taxon>
        <taxon>Lactobacillales</taxon>
        <taxon>Carnobacteriaceae</taxon>
        <taxon>Carnobacterium</taxon>
    </lineage>
</organism>
<dbReference type="Pfam" id="PF04740">
    <property type="entry name" value="LXG"/>
    <property type="match status" value="1"/>
</dbReference>
<evidence type="ECO:0000259" key="2">
    <source>
        <dbReference type="PROSITE" id="PS51756"/>
    </source>
</evidence>
<dbReference type="EMBL" id="JAVBVO010000002">
    <property type="protein sequence ID" value="MDZ5757549.1"/>
    <property type="molecule type" value="Genomic_DNA"/>
</dbReference>
<dbReference type="PANTHER" id="PTHR34976:SF1">
    <property type="entry name" value="TOXIN BC_0920"/>
    <property type="match status" value="1"/>
</dbReference>
<dbReference type="RefSeq" id="WP_322808446.1">
    <property type="nucleotide sequence ID" value="NZ_JAVBVO010000002.1"/>
</dbReference>
<dbReference type="PANTHER" id="PTHR34976">
    <property type="entry name" value="RIBONUCLEASE YQCG-RELATED"/>
    <property type="match status" value="1"/>
</dbReference>
<sequence>MSINMYVGEVRQQVQSINSSCQSTIETMEQIQQALSAIIIEPSLKGATYDSMKSYFNTVYMPVTKGFILVCERMVEANQQFLNRYLDQVDVNSLQESVLEERIRQYNRLSEMLDSIVDPVGFNARMIDGLQEMRQQTVRKLDSLREYDYFSIQIFDELESQLTTLEAGITILSEGKAWNQSTGTFSTMGLNLDWVGDINNSWKSYDDKKKGIDEDKNQKLAKYTIIKCYDPVTKTTTWALEKDGLGVIDPELTAYLRKVGKYLDKNAYSMVELSPKEWEKRVNNIWKINGTEYFSGKQYGWWMSVLAHGQDAKGKLDESGVWDSLWSLGMIYGAIKSFKQNASVDEISWSLNENGANINGRIYSRHALERIAPNTPEVRAQLHTRAQSIAKRKGLIPGTLKYSDFIKKYVQPRNIPPMVIENAISKGVKTPGNQINTWKYETNDVVVITNGLGDVMTVIPK</sequence>
<protein>
    <submittedName>
        <fullName evidence="3">T7SS effector LXG polymorphic toxin</fullName>
    </submittedName>
</protein>